<evidence type="ECO:0000259" key="4">
    <source>
        <dbReference type="PROSITE" id="PS50949"/>
    </source>
</evidence>
<dbReference type="PROSITE" id="PS50949">
    <property type="entry name" value="HTH_GNTR"/>
    <property type="match status" value="1"/>
</dbReference>
<keyword evidence="6" id="KW-1185">Reference proteome</keyword>
<dbReference type="Gene3D" id="3.40.1410.10">
    <property type="entry name" value="Chorismate lyase-like"/>
    <property type="match status" value="1"/>
</dbReference>
<dbReference type="InterPro" id="IPR036388">
    <property type="entry name" value="WH-like_DNA-bd_sf"/>
</dbReference>
<proteinExistence type="predicted"/>
<dbReference type="PANTHER" id="PTHR44846">
    <property type="entry name" value="MANNOSYL-D-GLYCERATE TRANSPORT/METABOLISM SYSTEM REPRESSOR MNGR-RELATED"/>
    <property type="match status" value="1"/>
</dbReference>
<dbReference type="InterPro" id="IPR011663">
    <property type="entry name" value="UTRA"/>
</dbReference>
<dbReference type="InterPro" id="IPR050679">
    <property type="entry name" value="Bact_HTH_transcr_reg"/>
</dbReference>
<comment type="caution">
    <text evidence="5">The sequence shown here is derived from an EMBL/GenBank/DDBJ whole genome shotgun (WGS) entry which is preliminary data.</text>
</comment>
<dbReference type="SMART" id="SM00866">
    <property type="entry name" value="UTRA"/>
    <property type="match status" value="1"/>
</dbReference>
<dbReference type="Proteomes" id="UP001062776">
    <property type="component" value="Unassembled WGS sequence"/>
</dbReference>
<sequence length="243" mass="26311">MAAEPYYAQLAAHLEAGVHEGLYGPGERLPSESELCTRFDLSRATVRQTLQTLEARGVVQRIAGRGAFVAPGGMVQGWMIQGRQGFLETALGHGHLDVTTRVLHSGRAILSEMICGLLEIPEGSEGFELVRVRALRGIPALYSINYSPPDVIGVLEQGDAVLQGRSSLSALLGESGYALQGAHRSIVAVSAPRNIASRLDVRTGSPLLRVRSVSWRRDGKRFDVYEAWVRSDLIPLEVDVSAI</sequence>
<name>A0ABQ0PZF4_9PROT</name>
<evidence type="ECO:0000313" key="5">
    <source>
        <dbReference type="EMBL" id="GBQ85421.1"/>
    </source>
</evidence>
<dbReference type="Pfam" id="PF07702">
    <property type="entry name" value="UTRA"/>
    <property type="match status" value="1"/>
</dbReference>
<dbReference type="CDD" id="cd07377">
    <property type="entry name" value="WHTH_GntR"/>
    <property type="match status" value="1"/>
</dbReference>
<dbReference type="SUPFAM" id="SSF64288">
    <property type="entry name" value="Chorismate lyase-like"/>
    <property type="match status" value="1"/>
</dbReference>
<keyword evidence="1" id="KW-0805">Transcription regulation</keyword>
<evidence type="ECO:0000256" key="3">
    <source>
        <dbReference type="ARBA" id="ARBA00023163"/>
    </source>
</evidence>
<dbReference type="Gene3D" id="1.10.10.10">
    <property type="entry name" value="Winged helix-like DNA-binding domain superfamily/Winged helix DNA-binding domain"/>
    <property type="match status" value="1"/>
</dbReference>
<dbReference type="InterPro" id="IPR036390">
    <property type="entry name" value="WH_DNA-bd_sf"/>
</dbReference>
<organism evidence="5 6">
    <name type="scientific">Asaia krungthepensis NRIC 0535</name>
    <dbReference type="NCBI Taxonomy" id="1307925"/>
    <lineage>
        <taxon>Bacteria</taxon>
        <taxon>Pseudomonadati</taxon>
        <taxon>Pseudomonadota</taxon>
        <taxon>Alphaproteobacteria</taxon>
        <taxon>Acetobacterales</taxon>
        <taxon>Acetobacteraceae</taxon>
        <taxon>Asaia</taxon>
    </lineage>
</organism>
<accession>A0ABQ0PZF4</accession>
<gene>
    <name evidence="5" type="ORF">AA0535_0758</name>
</gene>
<feature type="domain" description="HTH gntR-type" evidence="4">
    <location>
        <begin position="4"/>
        <end position="72"/>
    </location>
</feature>
<dbReference type="InterPro" id="IPR000524">
    <property type="entry name" value="Tscrpt_reg_HTH_GntR"/>
</dbReference>
<evidence type="ECO:0000256" key="1">
    <source>
        <dbReference type="ARBA" id="ARBA00023015"/>
    </source>
</evidence>
<evidence type="ECO:0000256" key="2">
    <source>
        <dbReference type="ARBA" id="ARBA00023125"/>
    </source>
</evidence>
<dbReference type="Pfam" id="PF00392">
    <property type="entry name" value="GntR"/>
    <property type="match status" value="1"/>
</dbReference>
<keyword evidence="2" id="KW-0238">DNA-binding</keyword>
<protein>
    <submittedName>
        <fullName evidence="5">Transcriptional regulator</fullName>
    </submittedName>
</protein>
<keyword evidence="3" id="KW-0804">Transcription</keyword>
<dbReference type="SUPFAM" id="SSF46785">
    <property type="entry name" value="Winged helix' DNA-binding domain"/>
    <property type="match status" value="1"/>
</dbReference>
<evidence type="ECO:0000313" key="6">
    <source>
        <dbReference type="Proteomes" id="UP001062776"/>
    </source>
</evidence>
<dbReference type="PRINTS" id="PR00035">
    <property type="entry name" value="HTHGNTR"/>
</dbReference>
<dbReference type="InterPro" id="IPR028978">
    <property type="entry name" value="Chorismate_lyase_/UTRA_dom_sf"/>
</dbReference>
<dbReference type="PANTHER" id="PTHR44846:SF1">
    <property type="entry name" value="MANNOSYL-D-GLYCERATE TRANSPORT_METABOLISM SYSTEM REPRESSOR MNGR-RELATED"/>
    <property type="match status" value="1"/>
</dbReference>
<dbReference type="SMART" id="SM00345">
    <property type="entry name" value="HTH_GNTR"/>
    <property type="match status" value="1"/>
</dbReference>
<reference evidence="5" key="1">
    <citation type="submission" date="2013-04" db="EMBL/GenBank/DDBJ databases">
        <title>The genome sequencing project of 58 acetic acid bacteria.</title>
        <authorList>
            <person name="Okamoto-Kainuma A."/>
            <person name="Ishikawa M."/>
            <person name="Umino S."/>
            <person name="Koizumi Y."/>
            <person name="Shiwa Y."/>
            <person name="Yoshikawa H."/>
            <person name="Matsutani M."/>
            <person name="Matsushita K."/>
        </authorList>
    </citation>
    <scope>NUCLEOTIDE SEQUENCE</scope>
    <source>
        <strain evidence="5">NRIC 0535</strain>
    </source>
</reference>
<dbReference type="EMBL" id="BAPV01000004">
    <property type="protein sequence ID" value="GBQ85421.1"/>
    <property type="molecule type" value="Genomic_DNA"/>
</dbReference>